<proteinExistence type="inferred from homology"/>
<dbReference type="Pfam" id="PF05221">
    <property type="entry name" value="AdoHcyase"/>
    <property type="match status" value="2"/>
</dbReference>
<dbReference type="GO" id="GO:0005829">
    <property type="term" value="C:cytosol"/>
    <property type="evidence" value="ECO:0007669"/>
    <property type="project" value="TreeGrafter"/>
</dbReference>
<evidence type="ECO:0000256" key="1">
    <source>
        <dbReference type="ARBA" id="ARBA00007122"/>
    </source>
</evidence>
<dbReference type="AlphaFoldDB" id="A0A261ETV5"/>
<feature type="domain" description="S-adenosyl-L-homocysteine hydrolase NAD binding" evidence="6">
    <location>
        <begin position="266"/>
        <end position="425"/>
    </location>
</feature>
<evidence type="ECO:0000256" key="3">
    <source>
        <dbReference type="ARBA" id="ARBA00023027"/>
    </source>
</evidence>
<feature type="binding site" evidence="4">
    <location>
        <position position="419"/>
    </location>
    <ligand>
        <name>NAD(+)</name>
        <dbReference type="ChEBI" id="CHEBI:57540"/>
    </ligand>
</feature>
<dbReference type="GO" id="GO:0006730">
    <property type="term" value="P:one-carbon metabolic process"/>
    <property type="evidence" value="ECO:0007669"/>
    <property type="project" value="UniProtKB-KW"/>
</dbReference>
<name>A0A261ETV5_9BIFI</name>
<dbReference type="InterPro" id="IPR015878">
    <property type="entry name" value="Ado_hCys_hydrolase_NAD-bd"/>
</dbReference>
<protein>
    <submittedName>
        <fullName evidence="7">S-adenosyl-L-homocysteine hydrolase</fullName>
    </submittedName>
</protein>
<comment type="cofactor">
    <cofactor evidence="4">
        <name>NAD(+)</name>
        <dbReference type="ChEBI" id="CHEBI:57540"/>
    </cofactor>
    <text evidence="4">Binds 1 NAD(+) per subunit.</text>
</comment>
<organism evidence="7 8">
    <name type="scientific">Bombiscardovia coagulans</name>
    <dbReference type="NCBI Taxonomy" id="686666"/>
    <lineage>
        <taxon>Bacteria</taxon>
        <taxon>Bacillati</taxon>
        <taxon>Actinomycetota</taxon>
        <taxon>Actinomycetes</taxon>
        <taxon>Bifidobacteriales</taxon>
        <taxon>Bifidobacteriaceae</taxon>
        <taxon>Bombiscardovia</taxon>
    </lineage>
</organism>
<keyword evidence="7" id="KW-0378">Hydrolase</keyword>
<dbReference type="SUPFAM" id="SSF51735">
    <property type="entry name" value="NAD(P)-binding Rossmann-fold domains"/>
    <property type="match status" value="1"/>
</dbReference>
<dbReference type="SMART" id="SM00996">
    <property type="entry name" value="AdoHcyase"/>
    <property type="match status" value="1"/>
</dbReference>
<dbReference type="Gene3D" id="3.40.50.1480">
    <property type="entry name" value="Adenosylhomocysteinase-like"/>
    <property type="match status" value="1"/>
</dbReference>
<dbReference type="RefSeq" id="WP_094722772.1">
    <property type="nucleotide sequence ID" value="NZ_MWWS01000004.1"/>
</dbReference>
<dbReference type="PIRSF" id="PIRSF001109">
    <property type="entry name" value="Ad_hcy_hydrolase"/>
    <property type="match status" value="1"/>
</dbReference>
<dbReference type="SUPFAM" id="SSF52283">
    <property type="entry name" value="Formate/glycerate dehydrogenase catalytic domain-like"/>
    <property type="match status" value="1"/>
</dbReference>
<dbReference type="NCBIfam" id="NF004005">
    <property type="entry name" value="PRK05476.2-3"/>
    <property type="match status" value="1"/>
</dbReference>
<feature type="region of interest" description="Disordered" evidence="5">
    <location>
        <begin position="480"/>
        <end position="503"/>
    </location>
</feature>
<dbReference type="Proteomes" id="UP000216004">
    <property type="component" value="Unassembled WGS sequence"/>
</dbReference>
<evidence type="ECO:0000256" key="2">
    <source>
        <dbReference type="ARBA" id="ARBA00022563"/>
    </source>
</evidence>
<keyword evidence="3 4" id="KW-0520">NAD</keyword>
<dbReference type="PANTHER" id="PTHR23420">
    <property type="entry name" value="ADENOSYLHOMOCYSTEINASE"/>
    <property type="match status" value="1"/>
</dbReference>
<dbReference type="NCBIfam" id="NF004009">
    <property type="entry name" value="PRK05476.3-2"/>
    <property type="match status" value="1"/>
</dbReference>
<dbReference type="OrthoDB" id="9802717at2"/>
<reference evidence="7 8" key="1">
    <citation type="journal article" date="2017" name="BMC Genomics">
        <title>Comparative genomic and phylogenomic analyses of the Bifidobacteriaceae family.</title>
        <authorList>
            <person name="Lugli G.A."/>
            <person name="Milani C."/>
            <person name="Turroni F."/>
            <person name="Duranti S."/>
            <person name="Mancabelli L."/>
            <person name="Mangifesta M."/>
            <person name="Ferrario C."/>
            <person name="Modesto M."/>
            <person name="Mattarelli P."/>
            <person name="Jiri K."/>
            <person name="van Sinderen D."/>
            <person name="Ventura M."/>
        </authorList>
    </citation>
    <scope>NUCLEOTIDE SEQUENCE [LARGE SCALE GENOMIC DNA]</scope>
    <source>
        <strain evidence="7 8">DSM 22924</strain>
    </source>
</reference>
<feature type="binding site" evidence="4">
    <location>
        <begin position="298"/>
        <end position="303"/>
    </location>
    <ligand>
        <name>NAD(+)</name>
        <dbReference type="ChEBI" id="CHEBI:57540"/>
    </ligand>
</feature>
<dbReference type="GO" id="GO:0033353">
    <property type="term" value="P:S-adenosylmethionine cycle"/>
    <property type="evidence" value="ECO:0007669"/>
    <property type="project" value="TreeGrafter"/>
</dbReference>
<dbReference type="EMBL" id="MWWS01000004">
    <property type="protein sequence ID" value="OZG50277.1"/>
    <property type="molecule type" value="Genomic_DNA"/>
</dbReference>
<feature type="compositionally biased region" description="Polar residues" evidence="5">
    <location>
        <begin position="485"/>
        <end position="503"/>
    </location>
</feature>
<dbReference type="Pfam" id="PF00670">
    <property type="entry name" value="AdoHcyase_NAD"/>
    <property type="match status" value="1"/>
</dbReference>
<evidence type="ECO:0000313" key="7">
    <source>
        <dbReference type="EMBL" id="OZG50277.1"/>
    </source>
</evidence>
<evidence type="ECO:0000259" key="6">
    <source>
        <dbReference type="SMART" id="SM00997"/>
    </source>
</evidence>
<dbReference type="InterPro" id="IPR036291">
    <property type="entry name" value="NAD(P)-bd_dom_sf"/>
</dbReference>
<dbReference type="Gene3D" id="3.40.50.720">
    <property type="entry name" value="NAD(P)-binding Rossmann-like Domain"/>
    <property type="match status" value="1"/>
</dbReference>
<gene>
    <name evidence="7" type="ORF">BOCO_0794</name>
</gene>
<comment type="caution">
    <text evidence="7">The sequence shown here is derived from an EMBL/GenBank/DDBJ whole genome shotgun (WGS) entry which is preliminary data.</text>
</comment>
<dbReference type="SMART" id="SM00997">
    <property type="entry name" value="AdoHcyase_NAD"/>
    <property type="match status" value="1"/>
</dbReference>
<dbReference type="PANTHER" id="PTHR23420:SF0">
    <property type="entry name" value="ADENOSYLHOMOCYSTEINASE"/>
    <property type="match status" value="1"/>
</dbReference>
<evidence type="ECO:0000256" key="4">
    <source>
        <dbReference type="PIRSR" id="PIRSR001109-2"/>
    </source>
</evidence>
<keyword evidence="8" id="KW-1185">Reference proteome</keyword>
<evidence type="ECO:0000256" key="5">
    <source>
        <dbReference type="SAM" id="MobiDB-lite"/>
    </source>
</evidence>
<accession>A0A261ETV5</accession>
<evidence type="ECO:0000313" key="8">
    <source>
        <dbReference type="Proteomes" id="UP000216004"/>
    </source>
</evidence>
<dbReference type="InterPro" id="IPR000043">
    <property type="entry name" value="Adenosylhomocysteinase-like"/>
</dbReference>
<comment type="similarity">
    <text evidence="1">Belongs to the adenosylhomocysteinase family.</text>
</comment>
<sequence length="503" mass="54572">MSQQHISHSDASANATSCDFATWARDYSQHTNRSLAGSRFILTKTLNSGSTGCAFEQVAQEWGMNIVQADSPEDHNNFTAHVESTAVEPDLRTSSGKQAMDLAQQHMPVLKKLVDQLSHEHDMRQLRVAMCLILEPKTAILARLLVQAGAQVGIYSGPETLNTRVAQQLESEGVTVYANPAWNPEEAKQAALTLLDTLKPNLIIDDGASFARLAARERPELAATLIGVAEETTSGVRAFDAMEIDQVLPFPVVAVNDSLMKTGFDNAHGTGETCITTIQQLLGAHCFQDTALTVIGFGPVGRGFARRARTLGAQVTICDTDPRACLQAVFEGFPTRDLKDTLPAADMVISATGVYHTVNLTHMHSMRDGTILGVIGGMANEIALDNIPQKCSQMNEPVSELHIPHGPHLTLLAGGNGINYTAGGGNPIEIMDLSFAVQVAALKWLLENYRTLDKKVYRLPDLVDQQIALAALSSRGYEISHSEDNTSNNWQVTRFDQPNGTQY</sequence>
<keyword evidence="2" id="KW-0554">One-carbon metabolism</keyword>
<dbReference type="InterPro" id="IPR042172">
    <property type="entry name" value="Adenosylhomocyst_ase-like_sf"/>
</dbReference>
<dbReference type="GO" id="GO:0004013">
    <property type="term" value="F:adenosylhomocysteinase activity"/>
    <property type="evidence" value="ECO:0007669"/>
    <property type="project" value="TreeGrafter"/>
</dbReference>